<sequence>MVWTESRDHYTDCCFHMTNSAGITSKTRNLVKYPDISSVIRPVSHRSKLLVTAPLTTWTADLEEDVNADLAKEGLVYDSLEVNLFENHDSLNHRDLATELLENCKELGCNMSEATFHTSKPSVMSIGSGLTRISRNLKIVTEAREAQECLQTIAGD</sequence>
<protein>
    <submittedName>
        <fullName evidence="1">Uncharacterized protein</fullName>
    </submittedName>
</protein>
<evidence type="ECO:0000313" key="2">
    <source>
        <dbReference type="Proteomes" id="UP000801492"/>
    </source>
</evidence>
<evidence type="ECO:0000313" key="1">
    <source>
        <dbReference type="EMBL" id="KAF2890143.1"/>
    </source>
</evidence>
<name>A0A8K0G9C1_IGNLU</name>
<accession>A0A8K0G9C1</accession>
<proteinExistence type="predicted"/>
<keyword evidence="2" id="KW-1185">Reference proteome</keyword>
<reference evidence="1" key="1">
    <citation type="submission" date="2019-08" db="EMBL/GenBank/DDBJ databases">
        <title>The genome of the North American firefly Photinus pyralis.</title>
        <authorList>
            <consortium name="Photinus pyralis genome working group"/>
            <person name="Fallon T.R."/>
            <person name="Sander Lower S.E."/>
            <person name="Weng J.-K."/>
        </authorList>
    </citation>
    <scope>NUCLEOTIDE SEQUENCE</scope>
    <source>
        <strain evidence="1">TRF0915ILg1</strain>
        <tissue evidence="1">Whole body</tissue>
    </source>
</reference>
<organism evidence="1 2">
    <name type="scientific">Ignelater luminosus</name>
    <name type="common">Cucubano</name>
    <name type="synonym">Pyrophorus luminosus</name>
    <dbReference type="NCBI Taxonomy" id="2038154"/>
    <lineage>
        <taxon>Eukaryota</taxon>
        <taxon>Metazoa</taxon>
        <taxon>Ecdysozoa</taxon>
        <taxon>Arthropoda</taxon>
        <taxon>Hexapoda</taxon>
        <taxon>Insecta</taxon>
        <taxon>Pterygota</taxon>
        <taxon>Neoptera</taxon>
        <taxon>Endopterygota</taxon>
        <taxon>Coleoptera</taxon>
        <taxon>Polyphaga</taxon>
        <taxon>Elateriformia</taxon>
        <taxon>Elateroidea</taxon>
        <taxon>Elateridae</taxon>
        <taxon>Agrypninae</taxon>
        <taxon>Pyrophorini</taxon>
        <taxon>Ignelater</taxon>
    </lineage>
</organism>
<dbReference type="AlphaFoldDB" id="A0A8K0G9C1"/>
<gene>
    <name evidence="1" type="ORF">ILUMI_16030</name>
</gene>
<dbReference type="Proteomes" id="UP000801492">
    <property type="component" value="Unassembled WGS sequence"/>
</dbReference>
<dbReference type="EMBL" id="VTPC01057533">
    <property type="protein sequence ID" value="KAF2890143.1"/>
    <property type="molecule type" value="Genomic_DNA"/>
</dbReference>
<dbReference type="OrthoDB" id="8063408at2759"/>
<comment type="caution">
    <text evidence="1">The sequence shown here is derived from an EMBL/GenBank/DDBJ whole genome shotgun (WGS) entry which is preliminary data.</text>
</comment>